<dbReference type="Gene3D" id="2.130.10.10">
    <property type="entry name" value="YVTN repeat-like/Quinoprotein amine dehydrogenase"/>
    <property type="match status" value="4"/>
</dbReference>
<dbReference type="InterPro" id="IPR009003">
    <property type="entry name" value="Peptidase_S1_PA"/>
</dbReference>
<keyword evidence="2" id="KW-0677">Repeat</keyword>
<feature type="repeat" description="WD" evidence="3">
    <location>
        <begin position="985"/>
        <end position="1028"/>
    </location>
</feature>
<feature type="repeat" description="WD" evidence="3">
    <location>
        <begin position="897"/>
        <end position="940"/>
    </location>
</feature>
<dbReference type="PROSITE" id="PS00678">
    <property type="entry name" value="WD_REPEATS_1"/>
    <property type="match status" value="1"/>
</dbReference>
<evidence type="ECO:0000256" key="3">
    <source>
        <dbReference type="PROSITE-ProRule" id="PRU00221"/>
    </source>
</evidence>
<evidence type="ECO:0000256" key="4">
    <source>
        <dbReference type="SAM" id="MobiDB-lite"/>
    </source>
</evidence>
<dbReference type="SUPFAM" id="SSF50998">
    <property type="entry name" value="Quinoprotein alcohol dehydrogenase-like"/>
    <property type="match status" value="2"/>
</dbReference>
<name>A0A540WBL3_9ACTN</name>
<evidence type="ECO:0000313" key="5">
    <source>
        <dbReference type="EMBL" id="TQF06338.1"/>
    </source>
</evidence>
<dbReference type="InterPro" id="IPR015943">
    <property type="entry name" value="WD40/YVTN_repeat-like_dom_sf"/>
</dbReference>
<dbReference type="PROSITE" id="PS50082">
    <property type="entry name" value="WD_REPEATS_2"/>
    <property type="match status" value="8"/>
</dbReference>
<feature type="region of interest" description="Disordered" evidence="4">
    <location>
        <begin position="1"/>
        <end position="28"/>
    </location>
</feature>
<feature type="repeat" description="WD" evidence="3">
    <location>
        <begin position="1298"/>
        <end position="1331"/>
    </location>
</feature>
<dbReference type="PROSITE" id="PS50294">
    <property type="entry name" value="WD_REPEATS_REGION"/>
    <property type="match status" value="3"/>
</dbReference>
<accession>A0A540WBL3</accession>
<dbReference type="EMBL" id="VIGB01000003">
    <property type="protein sequence ID" value="TQF06338.1"/>
    <property type="molecule type" value="Genomic_DNA"/>
</dbReference>
<keyword evidence="6" id="KW-1185">Reference proteome</keyword>
<feature type="repeat" description="WD" evidence="3">
    <location>
        <begin position="1029"/>
        <end position="1063"/>
    </location>
</feature>
<dbReference type="Pfam" id="PF13365">
    <property type="entry name" value="Trypsin_2"/>
    <property type="match status" value="1"/>
</dbReference>
<feature type="repeat" description="WD" evidence="3">
    <location>
        <begin position="941"/>
        <end position="984"/>
    </location>
</feature>
<protein>
    <submittedName>
        <fullName evidence="5">Uncharacterized protein</fullName>
    </submittedName>
</protein>
<dbReference type="Pfam" id="PF00400">
    <property type="entry name" value="WD40"/>
    <property type="match status" value="8"/>
</dbReference>
<dbReference type="InterPro" id="IPR001680">
    <property type="entry name" value="WD40_rpt"/>
</dbReference>
<dbReference type="Proteomes" id="UP000319103">
    <property type="component" value="Unassembled WGS sequence"/>
</dbReference>
<feature type="repeat" description="WD" evidence="3">
    <location>
        <begin position="853"/>
        <end position="896"/>
    </location>
</feature>
<reference evidence="5 6" key="1">
    <citation type="submission" date="2019-06" db="EMBL/GenBank/DDBJ databases">
        <title>Description of Kitasatospora acidophila sp. nov. isolated from pine grove soil, and reclassification of Streptomyces novaecaesareae to Kitasatospora novaeceasareae comb. nov.</title>
        <authorList>
            <person name="Kim M.J."/>
        </authorList>
    </citation>
    <scope>NUCLEOTIDE SEQUENCE [LARGE SCALE GENOMIC DNA]</scope>
    <source>
        <strain evidence="5 6">MMS16-CNU292</strain>
    </source>
</reference>
<feature type="repeat" description="WD" evidence="3">
    <location>
        <begin position="1271"/>
        <end position="1297"/>
    </location>
</feature>
<comment type="caution">
    <text evidence="5">The sequence shown here is derived from an EMBL/GenBank/DDBJ whole genome shotgun (WGS) entry which is preliminary data.</text>
</comment>
<evidence type="ECO:0000256" key="2">
    <source>
        <dbReference type="ARBA" id="ARBA00022737"/>
    </source>
</evidence>
<dbReference type="InterPro" id="IPR011047">
    <property type="entry name" value="Quinoprotein_ADH-like_sf"/>
</dbReference>
<dbReference type="PANTHER" id="PTHR22847:SF637">
    <property type="entry name" value="WD REPEAT DOMAIN 5B"/>
    <property type="match status" value="1"/>
</dbReference>
<dbReference type="PANTHER" id="PTHR22847">
    <property type="entry name" value="WD40 REPEAT PROTEIN"/>
    <property type="match status" value="1"/>
</dbReference>
<evidence type="ECO:0000256" key="1">
    <source>
        <dbReference type="ARBA" id="ARBA00022574"/>
    </source>
</evidence>
<sequence>MATGQRPNRRRGRRSGMSMAPQDNRRPRMDSWVAAVHKSGLDGDQPVGSGVLVDAYRVLTCAHVVFPQHGQPAQLWVAFPKADELMHRRIKVVRAVAPDPAARKVKDVALLVLEEPVAEEFAAPLRRPKPSDLVGGSWWSFGFPDDLGDSSEGRIGESISYGWVRLNSSGRRLDHGDSGAALWSAAHQAVVGIVGQARPSTDEARALSMWAIADYLPDEKLQLLTDWAVEDAGDAALSEWGWTLTEDPEAGRHWRPRARGVSTDAERGFRFRGRVAALTTIIDWITRSAGDRRQVLVVTGSPGVGKSAVLGRIVTTADQRIAATLPPEDDALRAPEGAVACAIHAKGKTALDIACEVASAASAALPSDVDELPVLVRSALGGRPPGTFAVVVDALDEAATPDDARAILRAVAIPLAETCADLGVRVVVGSRRVDGEGDLIVPFGSALEVLDLDSPAYFEQEDLVAYTLATLQLLGDERSDSPYSERRAAEAVAERIATIAQCNFLIAGLVARSHGLHDRAAVDPISISFTPTVDAALRAYLAFLPRLDGVPAGDVLTALAYAESPGLTLDLWRTAVGALTHHTPSLGSLRAFARSAAANFLIESSEGAANASAFRLFHQALNDALVSRCPAEASSADERAIAVAFQHVGSDAGWEGAPDYLLRSLPDHAARGGVIDILLKDDVYALHADLRRLVPAAKASATAAGRNRSRLLRMTPQALDATPEERTALFSVTETRERLGRGYRDSGLRAPYLAVWAAGSPHLEETVLEGHGDWISALCLLPTHGHTTLASAANDGTVRLWNLDTGDQLRVLEGSAQALCAVSVDGRLHLVTAGHDSVVRLRDPESGVVRRTLEGHTGEVRAMHTVQLPGRTLLATAGKDSTVRLWDPKSGEAVHVLKGHSSWVNTACTITIEGHLLLVTAGNDSVVRLWDPKSGELRGALEGHAGPVLAVCAVDLEDRTLLVTTGTDSTIRLWDPKSGEAAHVLEGHDGWVNAACVITTEGRPLIVTAGDDSMVRMWDPRTGAPRGKLEGHSGRVLAACAVSVAGDPLIVTAGNDSMVRVWDPGAGSVSGRLDGPTGRVTAVCTAPVKGRPLVVTAGQDTGVQWWDPESGDVQRTVENPQDRTIRSLCTLPTSDRTLLVTADAREAYLQDAGAADPLHRFTPPGGINALCALSLDGRPVLITGGDGGSVHLWEPDGVEPLHTLDNETTWISALCALSTRGRTLLAAAGERLPKDGGGHVIRLWDVEADKVRWTFEGLAKASAMCAVPLDDRTLLASVGDDRTVRLWDPQTGEAVFVHEGHTAPVMAVRAIVRNGRTLLVTAGDDRTVRFWVPFDPQAVRVIPVRSPALSIAEVDGLVVIGLSDGVMALDVTSEALSMNSIGIIKRDRGTVDSYDR</sequence>
<proteinExistence type="predicted"/>
<organism evidence="5 6">
    <name type="scientific">Kitasatospora acidiphila</name>
    <dbReference type="NCBI Taxonomy" id="2567942"/>
    <lineage>
        <taxon>Bacteria</taxon>
        <taxon>Bacillati</taxon>
        <taxon>Actinomycetota</taxon>
        <taxon>Actinomycetes</taxon>
        <taxon>Kitasatosporales</taxon>
        <taxon>Streptomycetaceae</taxon>
        <taxon>Kitasatospora</taxon>
    </lineage>
</organism>
<dbReference type="InterPro" id="IPR043504">
    <property type="entry name" value="Peptidase_S1_PA_chymotrypsin"/>
</dbReference>
<dbReference type="InterPro" id="IPR019775">
    <property type="entry name" value="WD40_repeat_CS"/>
</dbReference>
<keyword evidence="1 3" id="KW-0853">WD repeat</keyword>
<dbReference type="CDD" id="cd00200">
    <property type="entry name" value="WD40"/>
    <property type="match status" value="2"/>
</dbReference>
<dbReference type="SMART" id="SM00320">
    <property type="entry name" value="WD40"/>
    <property type="match status" value="12"/>
</dbReference>
<evidence type="ECO:0000313" key="6">
    <source>
        <dbReference type="Proteomes" id="UP000319103"/>
    </source>
</evidence>
<dbReference type="OrthoDB" id="3859050at2"/>
<dbReference type="InterPro" id="IPR020472">
    <property type="entry name" value="WD40_PAC1"/>
</dbReference>
<gene>
    <name evidence="5" type="ORF">E6W39_34175</name>
</gene>
<dbReference type="SUPFAM" id="SSF50494">
    <property type="entry name" value="Trypsin-like serine proteases"/>
    <property type="match status" value="1"/>
</dbReference>
<dbReference type="Gene3D" id="2.40.10.10">
    <property type="entry name" value="Trypsin-like serine proteases"/>
    <property type="match status" value="2"/>
</dbReference>
<dbReference type="PRINTS" id="PR00320">
    <property type="entry name" value="GPROTEINBRPT"/>
</dbReference>
<feature type="repeat" description="WD" evidence="3">
    <location>
        <begin position="768"/>
        <end position="811"/>
    </location>
</feature>